<gene>
    <name evidence="1" type="ORF">dnl_13550</name>
</gene>
<evidence type="ECO:0000313" key="1">
    <source>
        <dbReference type="EMBL" id="QTA79102.1"/>
    </source>
</evidence>
<dbReference type="InterPro" id="IPR016181">
    <property type="entry name" value="Acyl_CoA_acyltransferase"/>
</dbReference>
<evidence type="ECO:0000313" key="2">
    <source>
        <dbReference type="Proteomes" id="UP000663720"/>
    </source>
</evidence>
<keyword evidence="2" id="KW-1185">Reference proteome</keyword>
<dbReference type="SUPFAM" id="SSF55729">
    <property type="entry name" value="Acyl-CoA N-acyltransferases (Nat)"/>
    <property type="match status" value="1"/>
</dbReference>
<dbReference type="EMBL" id="CP061799">
    <property type="protein sequence ID" value="QTA79102.1"/>
    <property type="molecule type" value="Genomic_DNA"/>
</dbReference>
<dbReference type="RefSeq" id="WP_207690885.1">
    <property type="nucleotide sequence ID" value="NZ_CP061799.1"/>
</dbReference>
<dbReference type="KEGG" id="dli:dnl_13550"/>
<accession>A0A975B5F4</accession>
<organism evidence="1 2">
    <name type="scientific">Desulfonema limicola</name>
    <dbReference type="NCBI Taxonomy" id="45656"/>
    <lineage>
        <taxon>Bacteria</taxon>
        <taxon>Pseudomonadati</taxon>
        <taxon>Thermodesulfobacteriota</taxon>
        <taxon>Desulfobacteria</taxon>
        <taxon>Desulfobacterales</taxon>
        <taxon>Desulfococcaceae</taxon>
        <taxon>Desulfonema</taxon>
    </lineage>
</organism>
<dbReference type="AlphaFoldDB" id="A0A975B5F4"/>
<dbReference type="Proteomes" id="UP000663720">
    <property type="component" value="Chromosome"/>
</dbReference>
<proteinExistence type="predicted"/>
<protein>
    <submittedName>
        <fullName evidence="1">Acyl-transferase domain-containing protein</fullName>
    </submittedName>
</protein>
<sequence>MPVNIIDADIEKDIDIFLNLLNQNRQHKAEKSRFEWLYLKNPQGKARAWIVIDEKTQEPIAFTSVLPRMVIVNGKEIICWNCCDFSVNKRFRTLGVAVKLRLKAKECVENKNIRALYAHPNDKMKLIHEKAGHLCIGEMRRYVKLLRADRQIHRLIKNPFFSKTLSLCANFLLRTADGFHKIDRQYPVEILKNEFFGKEYDDLFYEISKYYTITGDRTQGYLNWRYAINPLYQTERITIRKNGKLAGYIIYLIEDNIAVVKDILCVPDKKILKTLLGQFIKLMRKKNIDSISAGIMDKNPVIEQLKKTGFKLRPEEKSSVYAYAKKGDIIEPVWSQGTNWYMTVGDRDV</sequence>
<name>A0A975B5F4_9BACT</name>
<reference evidence="1" key="1">
    <citation type="journal article" date="2021" name="Microb. Physiol.">
        <title>Proteogenomic Insights into the Physiology of Marine, Sulfate-Reducing, Filamentous Desulfonema limicola and Desulfonema magnum.</title>
        <authorList>
            <person name="Schnaars V."/>
            <person name="Wohlbrand L."/>
            <person name="Scheve S."/>
            <person name="Hinrichs C."/>
            <person name="Reinhardt R."/>
            <person name="Rabus R."/>
        </authorList>
    </citation>
    <scope>NUCLEOTIDE SEQUENCE</scope>
    <source>
        <strain evidence="1">5ac10</strain>
    </source>
</reference>